<dbReference type="EMBL" id="KB095811">
    <property type="protein sequence ID" value="ESO12609.1"/>
    <property type="molecule type" value="Genomic_DNA"/>
</dbReference>
<dbReference type="GeneID" id="20198197"/>
<evidence type="ECO:0000313" key="3">
    <source>
        <dbReference type="EnsemblMetazoa" id="HelroP159176"/>
    </source>
</evidence>
<dbReference type="KEGG" id="hro:HELRODRAFT_159176"/>
<dbReference type="Proteomes" id="UP000015101">
    <property type="component" value="Unassembled WGS sequence"/>
</dbReference>
<name>T1ENP7_HELRO</name>
<dbReference type="RefSeq" id="XP_009009329.1">
    <property type="nucleotide sequence ID" value="XM_009011081.1"/>
</dbReference>
<dbReference type="InParanoid" id="T1ENP7"/>
<evidence type="ECO:0000256" key="1">
    <source>
        <dbReference type="SAM" id="SignalP"/>
    </source>
</evidence>
<gene>
    <name evidence="3" type="primary">20198197</name>
    <name evidence="2" type="ORF">HELRODRAFT_159176</name>
</gene>
<dbReference type="EnsemblMetazoa" id="HelroT159176">
    <property type="protein sequence ID" value="HelroP159176"/>
    <property type="gene ID" value="HelroG159176"/>
</dbReference>
<dbReference type="AlphaFoldDB" id="T1ENP7"/>
<dbReference type="EMBL" id="AMQM01000202">
    <property type="status" value="NOT_ANNOTATED_CDS"/>
    <property type="molecule type" value="Genomic_DNA"/>
</dbReference>
<reference evidence="4" key="1">
    <citation type="submission" date="2012-12" db="EMBL/GenBank/DDBJ databases">
        <authorList>
            <person name="Hellsten U."/>
            <person name="Grimwood J."/>
            <person name="Chapman J.A."/>
            <person name="Shapiro H."/>
            <person name="Aerts A."/>
            <person name="Otillar R.P."/>
            <person name="Terry A.Y."/>
            <person name="Boore J.L."/>
            <person name="Simakov O."/>
            <person name="Marletaz F."/>
            <person name="Cho S.-J."/>
            <person name="Edsinger-Gonzales E."/>
            <person name="Havlak P."/>
            <person name="Kuo D.-H."/>
            <person name="Larsson T."/>
            <person name="Lv J."/>
            <person name="Arendt D."/>
            <person name="Savage R."/>
            <person name="Osoegawa K."/>
            <person name="de Jong P."/>
            <person name="Lindberg D.R."/>
            <person name="Seaver E.C."/>
            <person name="Weisblat D.A."/>
            <person name="Putnam N.H."/>
            <person name="Grigoriev I.V."/>
            <person name="Rokhsar D.S."/>
        </authorList>
    </citation>
    <scope>NUCLEOTIDE SEQUENCE</scope>
</reference>
<organism evidence="3 4">
    <name type="scientific">Helobdella robusta</name>
    <name type="common">Californian leech</name>
    <dbReference type="NCBI Taxonomy" id="6412"/>
    <lineage>
        <taxon>Eukaryota</taxon>
        <taxon>Metazoa</taxon>
        <taxon>Spiralia</taxon>
        <taxon>Lophotrochozoa</taxon>
        <taxon>Annelida</taxon>
        <taxon>Clitellata</taxon>
        <taxon>Hirudinea</taxon>
        <taxon>Rhynchobdellida</taxon>
        <taxon>Glossiphoniidae</taxon>
        <taxon>Helobdella</taxon>
    </lineage>
</organism>
<accession>T1ENP7</accession>
<evidence type="ECO:0000313" key="2">
    <source>
        <dbReference type="EMBL" id="ESO12609.1"/>
    </source>
</evidence>
<evidence type="ECO:0000313" key="4">
    <source>
        <dbReference type="Proteomes" id="UP000015101"/>
    </source>
</evidence>
<sequence length="100" mass="11049">MQRMHCMGSLVFTCLCVVYVSDISDFNQRTGLDGILGESNENRKWMKIKVELDDLGQYSGVLVDILIFNNLVVCDQLGPLGKSQTMAMPVVGKLLLNAVP</sequence>
<feature type="signal peptide" evidence="1">
    <location>
        <begin position="1"/>
        <end position="22"/>
    </location>
</feature>
<dbReference type="CTD" id="20198197"/>
<protein>
    <submittedName>
        <fullName evidence="2 3">Uncharacterized protein</fullName>
    </submittedName>
</protein>
<keyword evidence="4" id="KW-1185">Reference proteome</keyword>
<feature type="chain" id="PRO_5010979898" evidence="1">
    <location>
        <begin position="23"/>
        <end position="100"/>
    </location>
</feature>
<reference evidence="2 4" key="2">
    <citation type="journal article" date="2013" name="Nature">
        <title>Insights into bilaterian evolution from three spiralian genomes.</title>
        <authorList>
            <person name="Simakov O."/>
            <person name="Marletaz F."/>
            <person name="Cho S.J."/>
            <person name="Edsinger-Gonzales E."/>
            <person name="Havlak P."/>
            <person name="Hellsten U."/>
            <person name="Kuo D.H."/>
            <person name="Larsson T."/>
            <person name="Lv J."/>
            <person name="Arendt D."/>
            <person name="Savage R."/>
            <person name="Osoegawa K."/>
            <person name="de Jong P."/>
            <person name="Grimwood J."/>
            <person name="Chapman J.A."/>
            <person name="Shapiro H."/>
            <person name="Aerts A."/>
            <person name="Otillar R.P."/>
            <person name="Terry A.Y."/>
            <person name="Boore J.L."/>
            <person name="Grigoriev I.V."/>
            <person name="Lindberg D.R."/>
            <person name="Seaver E.C."/>
            <person name="Weisblat D.A."/>
            <person name="Putnam N.H."/>
            <person name="Rokhsar D.S."/>
        </authorList>
    </citation>
    <scope>NUCLEOTIDE SEQUENCE</scope>
</reference>
<reference evidence="3" key="3">
    <citation type="submission" date="2015-06" db="UniProtKB">
        <authorList>
            <consortium name="EnsemblMetazoa"/>
        </authorList>
    </citation>
    <scope>IDENTIFICATION</scope>
</reference>
<keyword evidence="1" id="KW-0732">Signal</keyword>
<dbReference type="HOGENOM" id="CLU_2308995_0_0_1"/>
<proteinExistence type="predicted"/>